<name>A0AAJ7FFJ9_CEPCN</name>
<evidence type="ECO:0000313" key="1">
    <source>
        <dbReference type="Proteomes" id="UP000694920"/>
    </source>
</evidence>
<reference evidence="2" key="1">
    <citation type="submission" date="2025-08" db="UniProtKB">
        <authorList>
            <consortium name="RefSeq"/>
        </authorList>
    </citation>
    <scope>IDENTIFICATION</scope>
</reference>
<dbReference type="KEGG" id="ccin:107264975"/>
<proteinExistence type="predicted"/>
<gene>
    <name evidence="2" type="primary">LOC107264975</name>
</gene>
<keyword evidence="1" id="KW-1185">Reference proteome</keyword>
<evidence type="ECO:0000313" key="2">
    <source>
        <dbReference type="RefSeq" id="XP_015589332.1"/>
    </source>
</evidence>
<dbReference type="Proteomes" id="UP000694920">
    <property type="component" value="Unplaced"/>
</dbReference>
<organism evidence="1 2">
    <name type="scientific">Cephus cinctus</name>
    <name type="common">Wheat stem sawfly</name>
    <dbReference type="NCBI Taxonomy" id="211228"/>
    <lineage>
        <taxon>Eukaryota</taxon>
        <taxon>Metazoa</taxon>
        <taxon>Ecdysozoa</taxon>
        <taxon>Arthropoda</taxon>
        <taxon>Hexapoda</taxon>
        <taxon>Insecta</taxon>
        <taxon>Pterygota</taxon>
        <taxon>Neoptera</taxon>
        <taxon>Endopterygota</taxon>
        <taxon>Hymenoptera</taxon>
        <taxon>Cephoidea</taxon>
        <taxon>Cephidae</taxon>
        <taxon>Cephus</taxon>
    </lineage>
</organism>
<protein>
    <submittedName>
        <fullName evidence="2">Uncharacterized protein LOC107264975</fullName>
    </submittedName>
</protein>
<dbReference type="GeneID" id="107264975"/>
<dbReference type="AlphaFoldDB" id="A0AAJ7FFJ9"/>
<sequence>MDEIQETILDGRPMSFSSRTKMWGSTLSYAPARSRKTAPRVSPLAKERFTFCSVGCFLILAKADFLSASALRHSEFHHGAGGTIRLRNLPPARRAPVLSAESRMCSVNCS</sequence>
<dbReference type="RefSeq" id="XP_015589332.1">
    <property type="nucleotide sequence ID" value="XM_015733846.2"/>
</dbReference>
<accession>A0AAJ7FFJ9</accession>